<protein>
    <submittedName>
        <fullName evidence="2">Uncharacterized protein</fullName>
    </submittedName>
</protein>
<evidence type="ECO:0000256" key="1">
    <source>
        <dbReference type="SAM" id="MobiDB-lite"/>
    </source>
</evidence>
<keyword evidence="3" id="KW-1185">Reference proteome</keyword>
<evidence type="ECO:0000313" key="3">
    <source>
        <dbReference type="Proteomes" id="UP000642488"/>
    </source>
</evidence>
<reference evidence="2" key="1">
    <citation type="submission" date="2020-12" db="EMBL/GenBank/DDBJ databases">
        <title>Bacterial taxonomy.</title>
        <authorList>
            <person name="Pan X."/>
        </authorList>
    </citation>
    <scope>NUCLEOTIDE SEQUENCE</scope>
    <source>
        <strain evidence="2">KCTC 52957</strain>
    </source>
</reference>
<proteinExistence type="predicted"/>
<dbReference type="Proteomes" id="UP000642488">
    <property type="component" value="Unassembled WGS sequence"/>
</dbReference>
<organism evidence="2 3">
    <name type="scientific">Palleronia pontilimi</name>
    <dbReference type="NCBI Taxonomy" id="1964209"/>
    <lineage>
        <taxon>Bacteria</taxon>
        <taxon>Pseudomonadati</taxon>
        <taxon>Pseudomonadota</taxon>
        <taxon>Alphaproteobacteria</taxon>
        <taxon>Rhodobacterales</taxon>
        <taxon>Roseobacteraceae</taxon>
        <taxon>Palleronia</taxon>
    </lineage>
</organism>
<sequence>MLGLLVLAGLATASVLPDMLSTKVDADAPDADATGDQADGGGEGNILDTLEPADPAAALPFEASSSVGGDLLSFDAIAGAHIIEDFDAELDRLVVNLPADSEGLDVVPADPETGTPPTISWEQEDGLVELQFDALDDVPVDRIAMQFDGLDYEVALSELIEAQNNAFGGPDATAALAPTEDDPIFEQDALAPTDPELPSEPAPGGAPDDDALLPTDPEMPDAPEAPPTDAPDDGSLATIVADPDILPDGPDIRDDTPPIEIIRDFSPGEDVLVLEGDPGSSVMTMAAPDGSGTHVFVDDQLVATVMGVSEIDPDDIVFAPSEDAMAA</sequence>
<feature type="region of interest" description="Disordered" evidence="1">
    <location>
        <begin position="189"/>
        <end position="237"/>
    </location>
</feature>
<dbReference type="EMBL" id="JAEKPD010000016">
    <property type="protein sequence ID" value="MBJ3764136.1"/>
    <property type="molecule type" value="Genomic_DNA"/>
</dbReference>
<evidence type="ECO:0000313" key="2">
    <source>
        <dbReference type="EMBL" id="MBJ3764136.1"/>
    </source>
</evidence>
<dbReference type="RefSeq" id="WP_198917304.1">
    <property type="nucleotide sequence ID" value="NZ_JAEKPD010000016.1"/>
</dbReference>
<name>A0A934IEG3_9RHOB</name>
<gene>
    <name evidence="2" type="ORF">ILP92_15400</name>
</gene>
<comment type="caution">
    <text evidence="2">The sequence shown here is derived from an EMBL/GenBank/DDBJ whole genome shotgun (WGS) entry which is preliminary data.</text>
</comment>
<accession>A0A934IEG3</accession>
<dbReference type="AlphaFoldDB" id="A0A934IEG3"/>